<accession>A0A0F9DHI7</accession>
<protein>
    <submittedName>
        <fullName evidence="1">Uncharacterized protein</fullName>
    </submittedName>
</protein>
<dbReference type="EMBL" id="LAZR01028921">
    <property type="protein sequence ID" value="KKL61104.1"/>
    <property type="molecule type" value="Genomic_DNA"/>
</dbReference>
<evidence type="ECO:0000313" key="1">
    <source>
        <dbReference type="EMBL" id="KKL61104.1"/>
    </source>
</evidence>
<dbReference type="AlphaFoldDB" id="A0A0F9DHI7"/>
<comment type="caution">
    <text evidence="1">The sequence shown here is derived from an EMBL/GenBank/DDBJ whole genome shotgun (WGS) entry which is preliminary data.</text>
</comment>
<organism evidence="1">
    <name type="scientific">marine sediment metagenome</name>
    <dbReference type="NCBI Taxonomy" id="412755"/>
    <lineage>
        <taxon>unclassified sequences</taxon>
        <taxon>metagenomes</taxon>
        <taxon>ecological metagenomes</taxon>
    </lineage>
</organism>
<gene>
    <name evidence="1" type="ORF">LCGC14_2198680</name>
</gene>
<name>A0A0F9DHI7_9ZZZZ</name>
<proteinExistence type="predicted"/>
<sequence>MMFVFGFKQQTCAVQRVTYDMNVIEEMEKEGYPHPEIQQEQGWVNEIGQSLDSGEFDFIVIVGAKRFFIEYFQCYAYVDISTFRILFSIGKTNPSDDEKTFITDKVNGFICNTQSISNNKTYI</sequence>
<reference evidence="1" key="1">
    <citation type="journal article" date="2015" name="Nature">
        <title>Complex archaea that bridge the gap between prokaryotes and eukaryotes.</title>
        <authorList>
            <person name="Spang A."/>
            <person name="Saw J.H."/>
            <person name="Jorgensen S.L."/>
            <person name="Zaremba-Niedzwiedzka K."/>
            <person name="Martijn J."/>
            <person name="Lind A.E."/>
            <person name="van Eijk R."/>
            <person name="Schleper C."/>
            <person name="Guy L."/>
            <person name="Ettema T.J."/>
        </authorList>
    </citation>
    <scope>NUCLEOTIDE SEQUENCE</scope>
</reference>